<sequence>MSHQKKVLGEERRAMLLEILRSSSEPITGSELAKQANVSRQVIVGDISLLKAKQEPIIATSQGYMYLNDSNNVNQVERTIVSYHTADQTEAELNLLVDHGVIIKDVSVEHPVYGDLTASLHISNRKEVKQFIKQIQSNQATYLLELTGGIHMHTIVATNEQMLDEAVEALDQQGYIVRS</sequence>
<feature type="domain" description="Helix-turn-helix type 11" evidence="3">
    <location>
        <begin position="12"/>
        <end position="64"/>
    </location>
</feature>
<dbReference type="PIRSF" id="PIRSF037847">
    <property type="entry name" value="NiaR"/>
    <property type="match status" value="1"/>
</dbReference>
<dbReference type="PANTHER" id="PTHR40068">
    <property type="entry name" value="TRANSCRIPTION REPRESSOR NIAR-RELATED"/>
    <property type="match status" value="1"/>
</dbReference>
<dbReference type="Pfam" id="PF02829">
    <property type="entry name" value="3H"/>
    <property type="match status" value="1"/>
</dbReference>
<comment type="caution">
    <text evidence="4">The sequence shown here is derived from an EMBL/GenBank/DDBJ whole genome shotgun (WGS) entry which is preliminary data.</text>
</comment>
<name>A0A0A2TEQ6_9BACI</name>
<dbReference type="InterPro" id="IPR013196">
    <property type="entry name" value="HTH_11"/>
</dbReference>
<keyword evidence="1" id="KW-0479">Metal-binding</keyword>
<evidence type="ECO:0000256" key="1">
    <source>
        <dbReference type="PIRSR" id="PIRSR037847-1"/>
    </source>
</evidence>
<dbReference type="InterPro" id="IPR036390">
    <property type="entry name" value="WH_DNA-bd_sf"/>
</dbReference>
<keyword evidence="1" id="KW-0533">Nickel</keyword>
<evidence type="ECO:0000259" key="3">
    <source>
        <dbReference type="Pfam" id="PF08279"/>
    </source>
</evidence>
<evidence type="ECO:0000313" key="4">
    <source>
        <dbReference type="EMBL" id="KGP74044.1"/>
    </source>
</evidence>
<feature type="domain" description="3H" evidence="2">
    <location>
        <begin position="80"/>
        <end position="175"/>
    </location>
</feature>
<dbReference type="AlphaFoldDB" id="A0A0A2TEQ6"/>
<evidence type="ECO:0000259" key="2">
    <source>
        <dbReference type="Pfam" id="PF02829"/>
    </source>
</evidence>
<dbReference type="eggNOG" id="COG1827">
    <property type="taxonomic scope" value="Bacteria"/>
</dbReference>
<dbReference type="PANTHER" id="PTHR40068:SF1">
    <property type="entry name" value="TRANSCRIPTION REPRESSOR NIAR-RELATED"/>
    <property type="match status" value="1"/>
</dbReference>
<dbReference type="Proteomes" id="UP000030147">
    <property type="component" value="Unassembled WGS sequence"/>
</dbReference>
<proteinExistence type="predicted"/>
<dbReference type="InterPro" id="IPR035922">
    <property type="entry name" value="3H_dom_sf"/>
</dbReference>
<keyword evidence="5" id="KW-1185">Reference proteome</keyword>
<feature type="binding site" evidence="1">
    <location>
        <position position="84"/>
    </location>
    <ligand>
        <name>Ni(2+)</name>
        <dbReference type="ChEBI" id="CHEBI:49786"/>
    </ligand>
</feature>
<dbReference type="Gene3D" id="3.30.1340.20">
    <property type="entry name" value="3H domain"/>
    <property type="match status" value="1"/>
</dbReference>
<gene>
    <name evidence="4" type="ORF">N782_17025</name>
</gene>
<dbReference type="STRING" id="1385514.N782_17025"/>
<feature type="binding site" evidence="1">
    <location>
        <position position="151"/>
    </location>
    <ligand>
        <name>Ni(2+)</name>
        <dbReference type="ChEBI" id="CHEBI:49786"/>
    </ligand>
</feature>
<dbReference type="InterPro" id="IPR004173">
    <property type="entry name" value="3H_domain"/>
</dbReference>
<dbReference type="InterPro" id="IPR026043">
    <property type="entry name" value="NadR"/>
</dbReference>
<organism evidence="4 5">
    <name type="scientific">Pontibacillus yanchengensis Y32</name>
    <dbReference type="NCBI Taxonomy" id="1385514"/>
    <lineage>
        <taxon>Bacteria</taxon>
        <taxon>Bacillati</taxon>
        <taxon>Bacillota</taxon>
        <taxon>Bacilli</taxon>
        <taxon>Bacillales</taxon>
        <taxon>Bacillaceae</taxon>
        <taxon>Pontibacillus</taxon>
    </lineage>
</organism>
<dbReference type="SUPFAM" id="SSF75500">
    <property type="entry name" value="Putative transcriptional regulator TM1602, C-terminal domain"/>
    <property type="match status" value="1"/>
</dbReference>
<dbReference type="EMBL" id="AVBF01000005">
    <property type="protein sequence ID" value="KGP74044.1"/>
    <property type="molecule type" value="Genomic_DNA"/>
</dbReference>
<dbReference type="RefSeq" id="WP_036815963.1">
    <property type="nucleotide sequence ID" value="NZ_AVBF01000005.1"/>
</dbReference>
<dbReference type="Gene3D" id="1.10.10.10">
    <property type="entry name" value="Winged helix-like DNA-binding domain superfamily/Winged helix DNA-binding domain"/>
    <property type="match status" value="1"/>
</dbReference>
<evidence type="ECO:0000313" key="5">
    <source>
        <dbReference type="Proteomes" id="UP000030147"/>
    </source>
</evidence>
<protein>
    <submittedName>
        <fullName evidence="4">Transcriptional regulator</fullName>
    </submittedName>
</protein>
<dbReference type="SUPFAM" id="SSF46785">
    <property type="entry name" value="Winged helix' DNA-binding domain"/>
    <property type="match status" value="1"/>
</dbReference>
<dbReference type="GO" id="GO:0046872">
    <property type="term" value="F:metal ion binding"/>
    <property type="evidence" value="ECO:0007669"/>
    <property type="project" value="UniProtKB-KW"/>
</dbReference>
<dbReference type="OrthoDB" id="9792661at2"/>
<reference evidence="4 5" key="1">
    <citation type="journal article" date="2015" name="Stand. Genomic Sci.">
        <title>High quality draft genome sequence of the moderately halophilic bacterium Pontibacillus yanchengensis Y32(T) and comparison among Pontibacillus genomes.</title>
        <authorList>
            <person name="Huang J."/>
            <person name="Qiao Z.X."/>
            <person name="Tang J.W."/>
            <person name="Wang G."/>
        </authorList>
    </citation>
    <scope>NUCLEOTIDE SEQUENCE [LARGE SCALE GENOMIC DNA]</scope>
    <source>
        <strain evidence="4 5">Y32</strain>
    </source>
</reference>
<feature type="binding site" evidence="1">
    <location>
        <position position="153"/>
    </location>
    <ligand>
        <name>Ni(2+)</name>
        <dbReference type="ChEBI" id="CHEBI:49786"/>
    </ligand>
</feature>
<dbReference type="Pfam" id="PF08279">
    <property type="entry name" value="HTH_11"/>
    <property type="match status" value="1"/>
</dbReference>
<dbReference type="InterPro" id="IPR036388">
    <property type="entry name" value="WH-like_DNA-bd_sf"/>
</dbReference>
<feature type="binding site" evidence="1">
    <location>
        <position position="92"/>
    </location>
    <ligand>
        <name>Ni(2+)</name>
        <dbReference type="ChEBI" id="CHEBI:49786"/>
    </ligand>
</feature>
<accession>A0A0A2TEQ6</accession>